<keyword evidence="5" id="KW-0663">Pyridoxal phosphate</keyword>
<evidence type="ECO:0000256" key="6">
    <source>
        <dbReference type="RuleBase" id="RU000481"/>
    </source>
</evidence>
<dbReference type="InterPro" id="IPR015424">
    <property type="entry name" value="PyrdxlP-dep_Trfase"/>
</dbReference>
<proteinExistence type="inferred from homology"/>
<gene>
    <name evidence="8" type="primary">aspB</name>
    <name evidence="8" type="ORF">GKIL_2874</name>
</gene>
<keyword evidence="4 6" id="KW-0808">Transferase</keyword>
<comment type="similarity">
    <text evidence="2 6">Belongs to the class-I pyridoxal-phosphate-dependent aminotransferase family.</text>
</comment>
<sequence>MSRLSSRVRSLTPSLTLAIAARTKALKAGGVDICNLSAGEPDFDTPAPIREAAKAALDRGETRYGPVAGQPLLRELIAQKLERDNGLVYSPEQILVTNGGKQAIFNAVMALVEPGDAVLIPSPYWLSYPEIVALAGGTSLFLPTTEGADFKITADQLEAAITPRTRLLVLNSPSNPTGMVYSRAELEALAAVILRHDLLVLSDEIYEKLVYDGTTHHSIGSFGPEIAARTITVGGFSKAFAMTGWRLGYLAAPPEIVKAAAAIQSHSTSNVALYSQAGAIAALQDERVAGEVQRMVATFAERRTAMYRALSRVPDITCAAAQGAFYLFADIAESGLDSTRFCEKLLEEGHVAAVPGIAFGSDAHIRLSYAADRTTILKGIERLGQFMAQRRAVRL</sequence>
<dbReference type="HOGENOM" id="CLU_017584_4_3_3"/>
<dbReference type="PANTHER" id="PTHR46383:SF1">
    <property type="entry name" value="ASPARTATE AMINOTRANSFERASE"/>
    <property type="match status" value="1"/>
</dbReference>
<dbReference type="EC" id="2.6.1.-" evidence="6"/>
<dbReference type="OrthoDB" id="9802328at2"/>
<dbReference type="PATRIC" id="fig|1183438.3.peg.2832"/>
<dbReference type="STRING" id="1183438.GKIL_2874"/>
<comment type="cofactor">
    <cofactor evidence="1 6">
        <name>pyridoxal 5'-phosphate</name>
        <dbReference type="ChEBI" id="CHEBI:597326"/>
    </cofactor>
</comment>
<dbReference type="AlphaFoldDB" id="U5QN55"/>
<dbReference type="InterPro" id="IPR015422">
    <property type="entry name" value="PyrdxlP-dep_Trfase_small"/>
</dbReference>
<evidence type="ECO:0000256" key="1">
    <source>
        <dbReference type="ARBA" id="ARBA00001933"/>
    </source>
</evidence>
<feature type="domain" description="Aminotransferase class I/classII large" evidence="7">
    <location>
        <begin position="32"/>
        <end position="382"/>
    </location>
</feature>
<dbReference type="FunFam" id="3.40.640.10:FF:000033">
    <property type="entry name" value="Aspartate aminotransferase"/>
    <property type="match status" value="1"/>
</dbReference>
<keyword evidence="3 6" id="KW-0032">Aminotransferase</keyword>
<organism evidence="8 9">
    <name type="scientific">Gloeobacter kilaueensis (strain ATCC BAA-2537 / CCAP 1431/1 / ULC 316 / JS1)</name>
    <dbReference type="NCBI Taxonomy" id="1183438"/>
    <lineage>
        <taxon>Bacteria</taxon>
        <taxon>Bacillati</taxon>
        <taxon>Cyanobacteriota</taxon>
        <taxon>Cyanophyceae</taxon>
        <taxon>Gloeobacterales</taxon>
        <taxon>Gloeobacteraceae</taxon>
        <taxon>Gloeobacter</taxon>
    </lineage>
</organism>
<dbReference type="InterPro" id="IPR004838">
    <property type="entry name" value="NHTrfase_class1_PyrdxlP-BS"/>
</dbReference>
<evidence type="ECO:0000313" key="8">
    <source>
        <dbReference type="EMBL" id="AGY59120.1"/>
    </source>
</evidence>
<dbReference type="InterPro" id="IPR015421">
    <property type="entry name" value="PyrdxlP-dep_Trfase_major"/>
</dbReference>
<name>U5QN55_GLOK1</name>
<evidence type="ECO:0000256" key="5">
    <source>
        <dbReference type="ARBA" id="ARBA00022898"/>
    </source>
</evidence>
<dbReference type="CDD" id="cd00609">
    <property type="entry name" value="AAT_like"/>
    <property type="match status" value="1"/>
</dbReference>
<dbReference type="GO" id="GO:0008483">
    <property type="term" value="F:transaminase activity"/>
    <property type="evidence" value="ECO:0007669"/>
    <property type="project" value="UniProtKB-KW"/>
</dbReference>
<dbReference type="PROSITE" id="PS00105">
    <property type="entry name" value="AA_TRANSFER_CLASS_1"/>
    <property type="match status" value="1"/>
</dbReference>
<dbReference type="EMBL" id="CP003587">
    <property type="protein sequence ID" value="AGY59120.1"/>
    <property type="molecule type" value="Genomic_DNA"/>
</dbReference>
<dbReference type="GO" id="GO:0030170">
    <property type="term" value="F:pyridoxal phosphate binding"/>
    <property type="evidence" value="ECO:0007669"/>
    <property type="project" value="InterPro"/>
</dbReference>
<dbReference type="KEGG" id="glj:GKIL_2874"/>
<dbReference type="Gene3D" id="3.40.640.10">
    <property type="entry name" value="Type I PLP-dependent aspartate aminotransferase-like (Major domain)"/>
    <property type="match status" value="1"/>
</dbReference>
<dbReference type="GO" id="GO:0006520">
    <property type="term" value="P:amino acid metabolic process"/>
    <property type="evidence" value="ECO:0007669"/>
    <property type="project" value="InterPro"/>
</dbReference>
<accession>U5QN55</accession>
<dbReference type="PANTHER" id="PTHR46383">
    <property type="entry name" value="ASPARTATE AMINOTRANSFERASE"/>
    <property type="match status" value="1"/>
</dbReference>
<keyword evidence="9" id="KW-1185">Reference proteome</keyword>
<evidence type="ECO:0000313" key="9">
    <source>
        <dbReference type="Proteomes" id="UP000017396"/>
    </source>
</evidence>
<reference evidence="8 9" key="1">
    <citation type="journal article" date="2013" name="PLoS ONE">
        <title>Cultivation and Complete Genome Sequencing of Gloeobacter kilaueensis sp. nov., from a Lava Cave in Kilauea Caldera, Hawai'i.</title>
        <authorList>
            <person name="Saw J.H."/>
            <person name="Schatz M."/>
            <person name="Brown M.V."/>
            <person name="Kunkel D.D."/>
            <person name="Foster J.S."/>
            <person name="Shick H."/>
            <person name="Christensen S."/>
            <person name="Hou S."/>
            <person name="Wan X."/>
            <person name="Donachie S.P."/>
        </authorList>
    </citation>
    <scope>NUCLEOTIDE SEQUENCE [LARGE SCALE GENOMIC DNA]</scope>
    <source>
        <strain evidence="9">JS</strain>
    </source>
</reference>
<evidence type="ECO:0000256" key="3">
    <source>
        <dbReference type="ARBA" id="ARBA00022576"/>
    </source>
</evidence>
<protein>
    <recommendedName>
        <fullName evidence="6">Aminotransferase</fullName>
        <ecNumber evidence="6">2.6.1.-</ecNumber>
    </recommendedName>
</protein>
<dbReference type="Proteomes" id="UP000017396">
    <property type="component" value="Chromosome"/>
</dbReference>
<dbReference type="InterPro" id="IPR050596">
    <property type="entry name" value="AspAT/PAT-like"/>
</dbReference>
<dbReference type="eggNOG" id="COG0436">
    <property type="taxonomic scope" value="Bacteria"/>
</dbReference>
<dbReference type="InterPro" id="IPR004839">
    <property type="entry name" value="Aminotransferase_I/II_large"/>
</dbReference>
<evidence type="ECO:0000259" key="7">
    <source>
        <dbReference type="Pfam" id="PF00155"/>
    </source>
</evidence>
<dbReference type="SUPFAM" id="SSF53383">
    <property type="entry name" value="PLP-dependent transferases"/>
    <property type="match status" value="1"/>
</dbReference>
<dbReference type="Pfam" id="PF00155">
    <property type="entry name" value="Aminotran_1_2"/>
    <property type="match status" value="1"/>
</dbReference>
<evidence type="ECO:0000256" key="2">
    <source>
        <dbReference type="ARBA" id="ARBA00007441"/>
    </source>
</evidence>
<dbReference type="Gene3D" id="3.90.1150.10">
    <property type="entry name" value="Aspartate Aminotransferase, domain 1"/>
    <property type="match status" value="1"/>
</dbReference>
<evidence type="ECO:0000256" key="4">
    <source>
        <dbReference type="ARBA" id="ARBA00022679"/>
    </source>
</evidence>
<dbReference type="RefSeq" id="WP_023174345.1">
    <property type="nucleotide sequence ID" value="NC_022600.1"/>
</dbReference>